<keyword evidence="3" id="KW-1185">Reference proteome</keyword>
<name>A0ABV0UAV5_9TELE</name>
<evidence type="ECO:0000313" key="3">
    <source>
        <dbReference type="Proteomes" id="UP001482620"/>
    </source>
</evidence>
<comment type="caution">
    <text evidence="2">The sequence shown here is derived from an EMBL/GenBank/DDBJ whole genome shotgun (WGS) entry which is preliminary data.</text>
</comment>
<gene>
    <name evidence="2" type="ORF">ILYODFUR_034775</name>
</gene>
<accession>A0ABV0UAV5</accession>
<proteinExistence type="predicted"/>
<feature type="region of interest" description="Disordered" evidence="1">
    <location>
        <begin position="69"/>
        <end position="89"/>
    </location>
</feature>
<organism evidence="2 3">
    <name type="scientific">Ilyodon furcidens</name>
    <name type="common">goldbreast splitfin</name>
    <dbReference type="NCBI Taxonomy" id="33524"/>
    <lineage>
        <taxon>Eukaryota</taxon>
        <taxon>Metazoa</taxon>
        <taxon>Chordata</taxon>
        <taxon>Craniata</taxon>
        <taxon>Vertebrata</taxon>
        <taxon>Euteleostomi</taxon>
        <taxon>Actinopterygii</taxon>
        <taxon>Neopterygii</taxon>
        <taxon>Teleostei</taxon>
        <taxon>Neoteleostei</taxon>
        <taxon>Acanthomorphata</taxon>
        <taxon>Ovalentaria</taxon>
        <taxon>Atherinomorphae</taxon>
        <taxon>Cyprinodontiformes</taxon>
        <taxon>Goodeidae</taxon>
        <taxon>Ilyodon</taxon>
    </lineage>
</organism>
<protein>
    <submittedName>
        <fullName evidence="2">Uncharacterized protein</fullName>
    </submittedName>
</protein>
<sequence>MLCIVSIYDPHSSILFFIIFIRETQPALRCLSVSPQGIPGTWPPGSDKDISSDPISLPSIQAPRTKIGLLPPEAPDQQTYANEPAHSPM</sequence>
<dbReference type="Proteomes" id="UP001482620">
    <property type="component" value="Unassembled WGS sequence"/>
</dbReference>
<dbReference type="EMBL" id="JAHRIQ010064304">
    <property type="protein sequence ID" value="MEQ2242328.1"/>
    <property type="molecule type" value="Genomic_DNA"/>
</dbReference>
<reference evidence="2 3" key="1">
    <citation type="submission" date="2021-06" db="EMBL/GenBank/DDBJ databases">
        <authorList>
            <person name="Palmer J.M."/>
        </authorList>
    </citation>
    <scope>NUCLEOTIDE SEQUENCE [LARGE SCALE GENOMIC DNA]</scope>
    <source>
        <strain evidence="3">if_2019</strain>
        <tissue evidence="2">Muscle</tissue>
    </source>
</reference>
<evidence type="ECO:0000256" key="1">
    <source>
        <dbReference type="SAM" id="MobiDB-lite"/>
    </source>
</evidence>
<evidence type="ECO:0000313" key="2">
    <source>
        <dbReference type="EMBL" id="MEQ2242328.1"/>
    </source>
</evidence>